<protein>
    <submittedName>
        <fullName evidence="1">Uncharacterized protein</fullName>
    </submittedName>
</protein>
<feature type="non-terminal residue" evidence="1">
    <location>
        <position position="1"/>
    </location>
</feature>
<organism evidence="1">
    <name type="scientific">uncultured bacterium</name>
    <name type="common">gcode 4</name>
    <dbReference type="NCBI Taxonomy" id="1234023"/>
    <lineage>
        <taxon>Bacteria</taxon>
        <taxon>environmental samples</taxon>
    </lineage>
</organism>
<sequence length="430" mass="49679">YAGIESLGNPLFDEKLQKNILSLLGIKEILTFSLSHFDDIIRMLGDTRPEQYMIINQNQDELRANGGFPGSILSFELYKGQIQKFEKHDVYDYDWKLYPYKEQPPSGLEGYSGNFGIRDANYYPDFRDSAKKIGFFVEKAGFKSVDTMIAINQGIIIELLKKYGPVKMDAYNLTIDHTNFSRIVSTLVEARVFPYKKLDTWHTYQSPKEFLFRFMEVFIKQLGEKGDIFGYLNIFVDHFKKHEILITSKNTETEAFLRELGTQESWFSSQGNLIYPIFTSLSANKSDRYMKRALIVKTESLSGCIVHNTVRLNSDHAITIDEQIKTRKLLHDFGIDDPAEQERLSFIEGNGVNKQYIRFLVPRDSLLDSGLDMKTEARTWNYTIFSTFHRTEPMKSSVLEFGYTTKVPNCVPTVESYLQPGIRGMEVVRE</sequence>
<evidence type="ECO:0000313" key="1">
    <source>
        <dbReference type="EMBL" id="EKD30074.1"/>
    </source>
</evidence>
<proteinExistence type="predicted"/>
<dbReference type="AlphaFoldDB" id="K1YXG7"/>
<dbReference type="InterPro" id="IPR025101">
    <property type="entry name" value="DUF4012"/>
</dbReference>
<accession>K1YXG7</accession>
<dbReference type="Pfam" id="PF13196">
    <property type="entry name" value="DUF4012"/>
    <property type="match status" value="1"/>
</dbReference>
<gene>
    <name evidence="1" type="ORF">ACD_78C00163G0004</name>
</gene>
<dbReference type="EMBL" id="AMFJ01034163">
    <property type="protein sequence ID" value="EKD30074.1"/>
    <property type="molecule type" value="Genomic_DNA"/>
</dbReference>
<reference evidence="1" key="1">
    <citation type="journal article" date="2012" name="Science">
        <title>Fermentation, hydrogen, and sulfur metabolism in multiple uncultivated bacterial phyla.</title>
        <authorList>
            <person name="Wrighton K.C."/>
            <person name="Thomas B.C."/>
            <person name="Sharon I."/>
            <person name="Miller C.S."/>
            <person name="Castelle C.J."/>
            <person name="VerBerkmoes N.C."/>
            <person name="Wilkins M.J."/>
            <person name="Hettich R.L."/>
            <person name="Lipton M.S."/>
            <person name="Williams K.H."/>
            <person name="Long P.E."/>
            <person name="Banfield J.F."/>
        </authorList>
    </citation>
    <scope>NUCLEOTIDE SEQUENCE [LARGE SCALE GENOMIC DNA]</scope>
</reference>
<name>K1YXG7_9BACT</name>
<comment type="caution">
    <text evidence="1">The sequence shown here is derived from an EMBL/GenBank/DDBJ whole genome shotgun (WGS) entry which is preliminary data.</text>
</comment>